<name>A7RF65_NEMVE</name>
<dbReference type="GO" id="GO:1902476">
    <property type="term" value="P:chloride transmembrane transport"/>
    <property type="evidence" value="ECO:0000318"/>
    <property type="project" value="GO_Central"/>
</dbReference>
<dbReference type="InterPro" id="IPR006029">
    <property type="entry name" value="Neurotrans-gated_channel_TM"/>
</dbReference>
<keyword evidence="3 11" id="KW-0813">Transport</keyword>
<evidence type="ECO:0000256" key="11">
    <source>
        <dbReference type="RuleBase" id="RU000687"/>
    </source>
</evidence>
<dbReference type="SUPFAM" id="SSF90112">
    <property type="entry name" value="Neurotransmitter-gated ion-channel transmembrane pore"/>
    <property type="match status" value="1"/>
</dbReference>
<sequence length="290" mass="33470">RYKQATEAMNNLLRNYDKRIRPYSNTDKLNITVQLAVERFGDIREKEMDFSLEVYLNQTWHDDRLNHTLDHPIILSGEFKGSVWQPDTIILYVRSLTVYNSLSEPSSITIYSDGTVRSTVRLALVINCLMDLRDYPLDEQECSLAMLSCNLTVNSHNNYKMLVVIAFFSTVVLPRISIYKSMSLNSVLFVGNWSRVTTTFLFKRQIEYALLQIYAPTMLIVSLSWLSFWISKEAVPARVTLGVTTILTIVTLIGSFRFQFPKVSYIKAIDWFFIVSFVFVFGAQIEFIAV</sequence>
<evidence type="ECO:0000256" key="3">
    <source>
        <dbReference type="ARBA" id="ARBA00022448"/>
    </source>
</evidence>
<keyword evidence="9 11" id="KW-0472">Membrane</keyword>
<dbReference type="GO" id="GO:0005231">
    <property type="term" value="F:excitatory extracellular ligand-gated monoatomic ion channel activity"/>
    <property type="evidence" value="ECO:0000318"/>
    <property type="project" value="GO_Central"/>
</dbReference>
<dbReference type="eggNOG" id="KOG3643">
    <property type="taxonomic scope" value="Eukaryota"/>
</dbReference>
<keyword evidence="10 11" id="KW-0407">Ion channel</keyword>
<feature type="transmembrane region" description="Helical" evidence="11">
    <location>
        <begin position="208"/>
        <end position="230"/>
    </location>
</feature>
<feature type="domain" description="Neurotransmitter-gated ion-channel ligand-binding" evidence="12">
    <location>
        <begin position="7"/>
        <end position="153"/>
    </location>
</feature>
<dbReference type="FunFam" id="1.20.58.390:FF:000098">
    <property type="entry name" value="Predicted protein"/>
    <property type="match status" value="1"/>
</dbReference>
<evidence type="ECO:0000259" key="13">
    <source>
        <dbReference type="Pfam" id="PF02932"/>
    </source>
</evidence>
<dbReference type="Pfam" id="PF02932">
    <property type="entry name" value="Neur_chan_memb"/>
    <property type="match status" value="1"/>
</dbReference>
<dbReference type="InterPro" id="IPR018000">
    <property type="entry name" value="Neurotransmitter_ion_chnl_CS"/>
</dbReference>
<dbReference type="CDD" id="cd19049">
    <property type="entry name" value="LGIC_TM_anion"/>
    <property type="match status" value="1"/>
</dbReference>
<dbReference type="InterPro" id="IPR036734">
    <property type="entry name" value="Neur_chan_lig-bd_sf"/>
</dbReference>
<keyword evidence="15" id="KW-1185">Reference proteome</keyword>
<dbReference type="Gene3D" id="1.20.58.390">
    <property type="entry name" value="Neurotransmitter-gated ion-channel transmembrane domain"/>
    <property type="match status" value="1"/>
</dbReference>
<protein>
    <submittedName>
        <fullName evidence="14">Uncharacterized protein</fullName>
    </submittedName>
</protein>
<gene>
    <name evidence="14" type="ORF">NEMVEDRAFT_v1g60804</name>
</gene>
<evidence type="ECO:0000313" key="14">
    <source>
        <dbReference type="EMBL" id="EDO49903.1"/>
    </source>
</evidence>
<dbReference type="InterPro" id="IPR036719">
    <property type="entry name" value="Neuro-gated_channel_TM_sf"/>
</dbReference>
<dbReference type="HOGENOM" id="CLU_010920_3_1_1"/>
<dbReference type="PANTHER" id="PTHR18945">
    <property type="entry name" value="NEUROTRANSMITTER GATED ION CHANNEL"/>
    <property type="match status" value="1"/>
</dbReference>
<dbReference type="InterPro" id="IPR006202">
    <property type="entry name" value="Neur_chan_lig-bd"/>
</dbReference>
<evidence type="ECO:0000256" key="2">
    <source>
        <dbReference type="ARBA" id="ARBA00004236"/>
    </source>
</evidence>
<dbReference type="AlphaFoldDB" id="A7RF65"/>
<feature type="transmembrane region" description="Helical" evidence="11">
    <location>
        <begin position="268"/>
        <end position="289"/>
    </location>
</feature>
<proteinExistence type="inferred from homology"/>
<feature type="domain" description="Neurotransmitter-gated ion-channel transmembrane" evidence="13">
    <location>
        <begin position="213"/>
        <end position="290"/>
    </location>
</feature>
<dbReference type="Pfam" id="PF02931">
    <property type="entry name" value="Neur_chan_LBD"/>
    <property type="match status" value="1"/>
</dbReference>
<dbReference type="GO" id="GO:0004888">
    <property type="term" value="F:transmembrane signaling receptor activity"/>
    <property type="evidence" value="ECO:0007669"/>
    <property type="project" value="InterPro"/>
</dbReference>
<comment type="subcellular location">
    <subcellularLocation>
        <location evidence="2">Cell membrane</location>
    </subcellularLocation>
    <subcellularLocation>
        <location evidence="1">Membrane</location>
        <topology evidence="1">Multi-pass membrane protein</topology>
    </subcellularLocation>
</comment>
<dbReference type="GO" id="GO:0005886">
    <property type="term" value="C:plasma membrane"/>
    <property type="evidence" value="ECO:0007669"/>
    <property type="project" value="UniProtKB-SubCell"/>
</dbReference>
<comment type="caution">
    <text evidence="11">Lacks conserved residue(s) required for the propagation of feature annotation.</text>
</comment>
<organism evidence="14 15">
    <name type="scientific">Nematostella vectensis</name>
    <name type="common">Starlet sea anemone</name>
    <dbReference type="NCBI Taxonomy" id="45351"/>
    <lineage>
        <taxon>Eukaryota</taxon>
        <taxon>Metazoa</taxon>
        <taxon>Cnidaria</taxon>
        <taxon>Anthozoa</taxon>
        <taxon>Hexacorallia</taxon>
        <taxon>Actiniaria</taxon>
        <taxon>Edwardsiidae</taxon>
        <taxon>Nematostella</taxon>
    </lineage>
</organism>
<evidence type="ECO:0000256" key="4">
    <source>
        <dbReference type="ARBA" id="ARBA00022475"/>
    </source>
</evidence>
<dbReference type="OMA" id="VCASWIC"/>
<feature type="non-terminal residue" evidence="14">
    <location>
        <position position="290"/>
    </location>
</feature>
<dbReference type="EMBL" id="DS469507">
    <property type="protein sequence ID" value="EDO49903.1"/>
    <property type="molecule type" value="Genomic_DNA"/>
</dbReference>
<comment type="similarity">
    <text evidence="11">Belongs to the ligand-gated ion channel (TC 1.A.9) family.</text>
</comment>
<feature type="transmembrane region" description="Helical" evidence="11">
    <location>
        <begin position="236"/>
        <end position="256"/>
    </location>
</feature>
<evidence type="ECO:0000313" key="15">
    <source>
        <dbReference type="Proteomes" id="UP000001593"/>
    </source>
</evidence>
<evidence type="ECO:0000256" key="7">
    <source>
        <dbReference type="ARBA" id="ARBA00022989"/>
    </source>
</evidence>
<dbReference type="InterPro" id="IPR006028">
    <property type="entry name" value="GABAA/Glycine_rcpt"/>
</dbReference>
<dbReference type="PROSITE" id="PS00236">
    <property type="entry name" value="NEUROTR_ION_CHANNEL"/>
    <property type="match status" value="1"/>
</dbReference>
<dbReference type="SUPFAM" id="SSF63712">
    <property type="entry name" value="Nicotinic receptor ligand binding domain-like"/>
    <property type="match status" value="1"/>
</dbReference>
<keyword evidence="7 11" id="KW-1133">Transmembrane helix</keyword>
<evidence type="ECO:0000256" key="10">
    <source>
        <dbReference type="ARBA" id="ARBA00023303"/>
    </source>
</evidence>
<evidence type="ECO:0000259" key="12">
    <source>
        <dbReference type="Pfam" id="PF02931"/>
    </source>
</evidence>
<keyword evidence="5 11" id="KW-0812">Transmembrane</keyword>
<dbReference type="PhylomeDB" id="A7RF65"/>
<evidence type="ECO:0000256" key="5">
    <source>
        <dbReference type="ARBA" id="ARBA00022692"/>
    </source>
</evidence>
<evidence type="ECO:0000256" key="8">
    <source>
        <dbReference type="ARBA" id="ARBA00023065"/>
    </source>
</evidence>
<evidence type="ECO:0000256" key="9">
    <source>
        <dbReference type="ARBA" id="ARBA00023136"/>
    </source>
</evidence>
<dbReference type="STRING" id="45351.A7RF65"/>
<reference evidence="14 15" key="1">
    <citation type="journal article" date="2007" name="Science">
        <title>Sea anemone genome reveals ancestral eumetazoan gene repertoire and genomic organization.</title>
        <authorList>
            <person name="Putnam N.H."/>
            <person name="Srivastava M."/>
            <person name="Hellsten U."/>
            <person name="Dirks B."/>
            <person name="Chapman J."/>
            <person name="Salamov A."/>
            <person name="Terry A."/>
            <person name="Shapiro H."/>
            <person name="Lindquist E."/>
            <person name="Kapitonov V.V."/>
            <person name="Jurka J."/>
            <person name="Genikhovich G."/>
            <person name="Grigoriev I.V."/>
            <person name="Lucas S.M."/>
            <person name="Steele R.E."/>
            <person name="Finnerty J.R."/>
            <person name="Technau U."/>
            <person name="Martindale M.Q."/>
            <person name="Rokhsar D.S."/>
        </authorList>
    </citation>
    <scope>NUCLEOTIDE SEQUENCE [LARGE SCALE GENOMIC DNA]</scope>
    <source>
        <strain evidence="15">CH2 X CH6</strain>
    </source>
</reference>
<feature type="non-terminal residue" evidence="14">
    <location>
        <position position="1"/>
    </location>
</feature>
<evidence type="ECO:0000256" key="6">
    <source>
        <dbReference type="ARBA" id="ARBA00022729"/>
    </source>
</evidence>
<keyword evidence="6" id="KW-0732">Signal</keyword>
<dbReference type="InterPro" id="IPR038050">
    <property type="entry name" value="Neuro_actylchol_rec"/>
</dbReference>
<dbReference type="Proteomes" id="UP000001593">
    <property type="component" value="Unassembled WGS sequence"/>
</dbReference>
<dbReference type="PRINTS" id="PR00253">
    <property type="entry name" value="GABAARECEPTR"/>
</dbReference>
<dbReference type="GO" id="GO:0098794">
    <property type="term" value="C:postsynapse"/>
    <property type="evidence" value="ECO:0007669"/>
    <property type="project" value="GOC"/>
</dbReference>
<evidence type="ECO:0000256" key="1">
    <source>
        <dbReference type="ARBA" id="ARBA00004141"/>
    </source>
</evidence>
<dbReference type="InterPro" id="IPR006201">
    <property type="entry name" value="Neur_channel"/>
</dbReference>
<keyword evidence="4" id="KW-1003">Cell membrane</keyword>
<dbReference type="Gene3D" id="2.70.170.10">
    <property type="entry name" value="Neurotransmitter-gated ion-channel ligand-binding domain"/>
    <property type="match status" value="1"/>
</dbReference>
<keyword evidence="8 11" id="KW-0406">Ion transport</keyword>
<dbReference type="InParanoid" id="A7RF65"/>
<accession>A7RF65</accession>
<dbReference type="PRINTS" id="PR00252">
    <property type="entry name" value="NRIONCHANNEL"/>
</dbReference>